<dbReference type="RefSeq" id="XP_024780284.1">
    <property type="nucleotide sequence ID" value="XM_024921642.1"/>
</dbReference>
<sequence length="163" mass="17519">MPEDYRNGTTTLLRDRKKASFSGESAVCYIMTRGNISYAAGTGSRAGANTPRAAPQSKVVIIPLLLESGSHAGTAGSGIVSYAHFTEFECVTPYSQRNSSSRTILYDVWHCFAATAAALSLLKSTCRDAGLYVGQLGGMALCFDSYAFYHEKWRPAAIVVEVS</sequence>
<keyword evidence="2" id="KW-1185">Reference proteome</keyword>
<protein>
    <submittedName>
        <fullName evidence="1">Uncharacterized protein</fullName>
    </submittedName>
</protein>
<accession>A0A2T4AU64</accession>
<name>A0A2T4AU64_TRIHA</name>
<dbReference type="Proteomes" id="UP000241690">
    <property type="component" value="Unassembled WGS sequence"/>
</dbReference>
<reference evidence="1 2" key="1">
    <citation type="submission" date="2016-07" db="EMBL/GenBank/DDBJ databases">
        <title>Multiple horizontal gene transfer events from other fungi enriched the ability of initially mycotrophic Trichoderma (Ascomycota) to feed on dead plant biomass.</title>
        <authorList>
            <consortium name="DOE Joint Genome Institute"/>
            <person name="Aerts A."/>
            <person name="Atanasova L."/>
            <person name="Chenthamara K."/>
            <person name="Zhang J."/>
            <person name="Grujic M."/>
            <person name="Henrissat B."/>
            <person name="Kuo A."/>
            <person name="Salamov A."/>
            <person name="Lipzen A."/>
            <person name="Labutti K."/>
            <person name="Barry K."/>
            <person name="Miao Y."/>
            <person name="Rahimi M.J."/>
            <person name="Shen Q."/>
            <person name="Grigoriev I.V."/>
            <person name="Kubicek C.P."/>
            <person name="Druzhinina I.S."/>
        </authorList>
    </citation>
    <scope>NUCLEOTIDE SEQUENCE [LARGE SCALE GENOMIC DNA]</scope>
    <source>
        <strain evidence="1 2">CBS 226.95</strain>
    </source>
</reference>
<gene>
    <name evidence="1" type="ORF">M431DRAFT_636</name>
</gene>
<dbReference type="AlphaFoldDB" id="A0A2T4AU64"/>
<proteinExistence type="predicted"/>
<dbReference type="GeneID" id="36630225"/>
<evidence type="ECO:0000313" key="1">
    <source>
        <dbReference type="EMBL" id="PTB60607.1"/>
    </source>
</evidence>
<evidence type="ECO:0000313" key="2">
    <source>
        <dbReference type="Proteomes" id="UP000241690"/>
    </source>
</evidence>
<dbReference type="EMBL" id="KZ679675">
    <property type="protein sequence ID" value="PTB60607.1"/>
    <property type="molecule type" value="Genomic_DNA"/>
</dbReference>
<organism evidence="1 2">
    <name type="scientific">Trichoderma harzianum CBS 226.95</name>
    <dbReference type="NCBI Taxonomy" id="983964"/>
    <lineage>
        <taxon>Eukaryota</taxon>
        <taxon>Fungi</taxon>
        <taxon>Dikarya</taxon>
        <taxon>Ascomycota</taxon>
        <taxon>Pezizomycotina</taxon>
        <taxon>Sordariomycetes</taxon>
        <taxon>Hypocreomycetidae</taxon>
        <taxon>Hypocreales</taxon>
        <taxon>Hypocreaceae</taxon>
        <taxon>Trichoderma</taxon>
    </lineage>
</organism>